<keyword evidence="4" id="KW-1185">Reference proteome</keyword>
<evidence type="ECO:0008006" key="5">
    <source>
        <dbReference type="Google" id="ProtNLM"/>
    </source>
</evidence>
<dbReference type="InterPro" id="IPR012340">
    <property type="entry name" value="NA-bd_OB-fold"/>
</dbReference>
<evidence type="ECO:0000313" key="3">
    <source>
        <dbReference type="EMBL" id="KAL3765411.1"/>
    </source>
</evidence>
<dbReference type="PANTHER" id="PTHR21641">
    <property type="entry name" value="TRANSLATION INITIATION FACTOR-RELATED"/>
    <property type="match status" value="1"/>
</dbReference>
<feature type="compositionally biased region" description="Polar residues" evidence="2">
    <location>
        <begin position="68"/>
        <end position="87"/>
    </location>
</feature>
<accession>A0ABD3MTY0</accession>
<comment type="caution">
    <text evidence="3">The sequence shown here is derived from an EMBL/GenBank/DDBJ whole genome shotgun (WGS) entry which is preliminary data.</text>
</comment>
<dbReference type="InterPro" id="IPR039294">
    <property type="entry name" value="EIF1AD"/>
</dbReference>
<feature type="compositionally biased region" description="Acidic residues" evidence="2">
    <location>
        <begin position="217"/>
        <end position="232"/>
    </location>
</feature>
<dbReference type="SMART" id="SM00652">
    <property type="entry name" value="eIF1a"/>
    <property type="match status" value="1"/>
</dbReference>
<dbReference type="InterPro" id="IPR001253">
    <property type="entry name" value="TIF_eIF-1A"/>
</dbReference>
<sequence length="274" mass="30254">MSGLGRRSNYRKHLTDAVLHDLPEPDESLGQRIARVVGTRGGNMFDVVVASSSKTSEKLDGGVVDEACQSSDEPNVVQSSTSNDSNDVVTQQLTKEHPPIHTMRTPQLAFLPTKFKKLIWIKRNDFVIVECGDEEDEDRHLKIEKDSSSGGGGFRYAITHILYKDQVKHIKSKGLWPSDPFFAEDDHVSSASFRGGTPTTSVQQHDTSDTHPKSSGDDDDDDDDDDSLEENNDGGTYNDNGIVFDDPLGDELMLNTNRISKLHVEDSSSEDDSD</sequence>
<reference evidence="3 4" key="1">
    <citation type="submission" date="2024-10" db="EMBL/GenBank/DDBJ databases">
        <title>Updated reference genomes for cyclostephanoid diatoms.</title>
        <authorList>
            <person name="Roberts W.R."/>
            <person name="Alverson A.J."/>
        </authorList>
    </citation>
    <scope>NUCLEOTIDE SEQUENCE [LARGE SCALE GENOMIC DNA]</scope>
    <source>
        <strain evidence="3 4">AJA232-27</strain>
    </source>
</reference>
<organism evidence="3 4">
    <name type="scientific">Discostella pseudostelligera</name>
    <dbReference type="NCBI Taxonomy" id="259834"/>
    <lineage>
        <taxon>Eukaryota</taxon>
        <taxon>Sar</taxon>
        <taxon>Stramenopiles</taxon>
        <taxon>Ochrophyta</taxon>
        <taxon>Bacillariophyta</taxon>
        <taxon>Coscinodiscophyceae</taxon>
        <taxon>Thalassiosirophycidae</taxon>
        <taxon>Stephanodiscales</taxon>
        <taxon>Stephanodiscaceae</taxon>
        <taxon>Discostella</taxon>
    </lineage>
</organism>
<dbReference type="PANTHER" id="PTHR21641:SF0">
    <property type="entry name" value="RNA-BINDING PROTEIN EIF1AD-RELATED"/>
    <property type="match status" value="1"/>
</dbReference>
<feature type="region of interest" description="Disordered" evidence="2">
    <location>
        <begin position="189"/>
        <end position="248"/>
    </location>
</feature>
<protein>
    <recommendedName>
        <fullName evidence="5">RNA-binding protein EIF1AD</fullName>
    </recommendedName>
</protein>
<keyword evidence="1" id="KW-0694">RNA-binding</keyword>
<gene>
    <name evidence="3" type="ORF">ACHAWU_002329</name>
</gene>
<evidence type="ECO:0000313" key="4">
    <source>
        <dbReference type="Proteomes" id="UP001530293"/>
    </source>
</evidence>
<dbReference type="GO" id="GO:0003723">
    <property type="term" value="F:RNA binding"/>
    <property type="evidence" value="ECO:0007669"/>
    <property type="project" value="UniProtKB-KW"/>
</dbReference>
<feature type="compositionally biased region" description="Polar residues" evidence="2">
    <location>
        <begin position="189"/>
        <end position="205"/>
    </location>
</feature>
<dbReference type="SUPFAM" id="SSF50249">
    <property type="entry name" value="Nucleic acid-binding proteins"/>
    <property type="match status" value="1"/>
</dbReference>
<feature type="region of interest" description="Disordered" evidence="2">
    <location>
        <begin position="67"/>
        <end position="87"/>
    </location>
</feature>
<dbReference type="Gene3D" id="2.40.50.140">
    <property type="entry name" value="Nucleic acid-binding proteins"/>
    <property type="match status" value="1"/>
</dbReference>
<dbReference type="EMBL" id="JALLBG020000096">
    <property type="protein sequence ID" value="KAL3765411.1"/>
    <property type="molecule type" value="Genomic_DNA"/>
</dbReference>
<dbReference type="AlphaFoldDB" id="A0ABD3MTY0"/>
<evidence type="ECO:0000256" key="1">
    <source>
        <dbReference type="ARBA" id="ARBA00022884"/>
    </source>
</evidence>
<evidence type="ECO:0000256" key="2">
    <source>
        <dbReference type="SAM" id="MobiDB-lite"/>
    </source>
</evidence>
<dbReference type="Proteomes" id="UP001530293">
    <property type="component" value="Unassembled WGS sequence"/>
</dbReference>
<name>A0ABD3MTY0_9STRA</name>
<proteinExistence type="predicted"/>
<feature type="compositionally biased region" description="Basic and acidic residues" evidence="2">
    <location>
        <begin position="206"/>
        <end position="216"/>
    </location>
</feature>